<evidence type="ECO:0000256" key="3">
    <source>
        <dbReference type="ARBA" id="ARBA00022946"/>
    </source>
</evidence>
<dbReference type="eggNOG" id="KOG0559">
    <property type="taxonomic scope" value="Eukaryota"/>
</dbReference>
<keyword evidence="2" id="KW-0450">Lipoyl</keyword>
<evidence type="ECO:0000256" key="2">
    <source>
        <dbReference type="ARBA" id="ARBA00022823"/>
    </source>
</evidence>
<dbReference type="GO" id="GO:0005739">
    <property type="term" value="C:mitochondrion"/>
    <property type="evidence" value="ECO:0007669"/>
    <property type="project" value="TreeGrafter"/>
</dbReference>
<evidence type="ECO:0000256" key="4">
    <source>
        <dbReference type="SAM" id="MobiDB-lite"/>
    </source>
</evidence>
<proteinExistence type="inferred from homology"/>
<evidence type="ECO:0000259" key="5">
    <source>
        <dbReference type="PROSITE" id="PS50968"/>
    </source>
</evidence>
<dbReference type="GeneID" id="14903290"/>
<evidence type="ECO:0000313" key="7">
    <source>
        <dbReference type="Proteomes" id="UP000008983"/>
    </source>
</evidence>
<dbReference type="InterPro" id="IPR011053">
    <property type="entry name" value="Single_hybrid_motif"/>
</dbReference>
<dbReference type="InterPro" id="IPR000089">
    <property type="entry name" value="Biotin_lipoyl"/>
</dbReference>
<dbReference type="Proteomes" id="UP000008983">
    <property type="component" value="Unassembled WGS sequence"/>
</dbReference>
<dbReference type="PANTHER" id="PTHR43416:SF5">
    <property type="entry name" value="DIHYDROLIPOYLLYSINE-RESIDUE SUCCINYLTRANSFERASE COMPONENT OF 2-OXOGLUTARATE DEHYDROGENASE COMPLEX, MITOCHONDRIAL"/>
    <property type="match status" value="1"/>
</dbReference>
<feature type="domain" description="Lipoyl-binding" evidence="5">
    <location>
        <begin position="1"/>
        <end position="68"/>
    </location>
</feature>
<dbReference type="PANTHER" id="PTHR43416">
    <property type="entry name" value="DIHYDROLIPOYLLYSINE-RESIDUE SUCCINYLTRANSFERASE COMPONENT OF 2-OXOGLUTARATE DEHYDROGENASE COMPLEX, MITOCHONDRIAL-RELATED"/>
    <property type="match status" value="1"/>
</dbReference>
<keyword evidence="3" id="KW-0809">Transit peptide</keyword>
<protein>
    <recommendedName>
        <fullName evidence="5">Lipoyl-binding domain-containing protein</fullName>
    </recommendedName>
</protein>
<name>G0R5M2_ICHMU</name>
<evidence type="ECO:0000256" key="1">
    <source>
        <dbReference type="ARBA" id="ARBA00007317"/>
    </source>
</evidence>
<dbReference type="CDD" id="cd06849">
    <property type="entry name" value="lipoyl_domain"/>
    <property type="match status" value="1"/>
</dbReference>
<dbReference type="Pfam" id="PF00364">
    <property type="entry name" value="Biotin_lipoyl"/>
    <property type="match status" value="1"/>
</dbReference>
<dbReference type="OrthoDB" id="333572at2759"/>
<dbReference type="PROSITE" id="PS50968">
    <property type="entry name" value="BIOTINYL_LIPOYL"/>
    <property type="match status" value="1"/>
</dbReference>
<dbReference type="InterPro" id="IPR050537">
    <property type="entry name" value="2-oxoacid_dehydrogenase"/>
</dbReference>
<evidence type="ECO:0000313" key="6">
    <source>
        <dbReference type="EMBL" id="EGR27230.1"/>
    </source>
</evidence>
<comment type="similarity">
    <text evidence="1">Belongs to the 2-oxoacid dehydrogenase family.</text>
</comment>
<sequence length="151" mass="17295">MGDSITEGQVAQMLKKVGDWVDLDEIVCSVETDKTQVPIRSPEAGIITELFASDGQSVQVGKPFFVIDVDAKKPQGSQKQTEGTKEVQQKQQQQQEQKQQQQQQQQQPQKAQEQVQNVQQQPKKQEHQKPNQLEIQYGEKKEMKEENHQVE</sequence>
<dbReference type="Gene3D" id="2.40.50.100">
    <property type="match status" value="1"/>
</dbReference>
<dbReference type="GO" id="GO:0006099">
    <property type="term" value="P:tricarboxylic acid cycle"/>
    <property type="evidence" value="ECO:0007669"/>
    <property type="project" value="TreeGrafter"/>
</dbReference>
<reference evidence="6 7" key="1">
    <citation type="submission" date="2011-07" db="EMBL/GenBank/DDBJ databases">
        <authorList>
            <person name="Coyne R."/>
            <person name="Brami D."/>
            <person name="Johnson J."/>
            <person name="Hostetler J."/>
            <person name="Hannick L."/>
            <person name="Clark T."/>
            <person name="Cassidy-Hanley D."/>
            <person name="Inman J."/>
        </authorList>
    </citation>
    <scope>NUCLEOTIDE SEQUENCE [LARGE SCALE GENOMIC DNA]</scope>
    <source>
        <strain evidence="6 7">G5</strain>
    </source>
</reference>
<feature type="compositionally biased region" description="Basic and acidic residues" evidence="4">
    <location>
        <begin position="137"/>
        <end position="151"/>
    </location>
</feature>
<keyword evidence="7" id="KW-1185">Reference proteome</keyword>
<dbReference type="PROSITE" id="PS00189">
    <property type="entry name" value="LIPOYL"/>
    <property type="match status" value="1"/>
</dbReference>
<accession>G0R5M2</accession>
<dbReference type="RefSeq" id="XP_004024114.1">
    <property type="nucleotide sequence ID" value="XM_004024065.1"/>
</dbReference>
<dbReference type="InParanoid" id="G0R5M2"/>
<dbReference type="AlphaFoldDB" id="G0R5M2"/>
<dbReference type="SUPFAM" id="SSF51230">
    <property type="entry name" value="Single hybrid motif"/>
    <property type="match status" value="1"/>
</dbReference>
<dbReference type="STRING" id="857967.G0R5M2"/>
<dbReference type="EMBL" id="GL984379">
    <property type="protein sequence ID" value="EGR27230.1"/>
    <property type="molecule type" value="Genomic_DNA"/>
</dbReference>
<feature type="compositionally biased region" description="Low complexity" evidence="4">
    <location>
        <begin position="89"/>
        <end position="122"/>
    </location>
</feature>
<organism evidence="6 7">
    <name type="scientific">Ichthyophthirius multifiliis</name>
    <name type="common">White spot disease agent</name>
    <name type="synonym">Ich</name>
    <dbReference type="NCBI Taxonomy" id="5932"/>
    <lineage>
        <taxon>Eukaryota</taxon>
        <taxon>Sar</taxon>
        <taxon>Alveolata</taxon>
        <taxon>Ciliophora</taxon>
        <taxon>Intramacronucleata</taxon>
        <taxon>Oligohymenophorea</taxon>
        <taxon>Hymenostomatida</taxon>
        <taxon>Ophryoglenina</taxon>
        <taxon>Ichthyophthirius</taxon>
    </lineage>
</organism>
<gene>
    <name evidence="6" type="ORF">IMG5_199710</name>
</gene>
<dbReference type="InterPro" id="IPR003016">
    <property type="entry name" value="2-oxoA_DH_lipoyl-BS"/>
</dbReference>
<dbReference type="GO" id="GO:0004149">
    <property type="term" value="F:dihydrolipoyllysine-residue succinyltransferase activity"/>
    <property type="evidence" value="ECO:0007669"/>
    <property type="project" value="TreeGrafter"/>
</dbReference>
<feature type="region of interest" description="Disordered" evidence="4">
    <location>
        <begin position="73"/>
        <end position="151"/>
    </location>
</feature>